<organism evidence="10 11">
    <name type="scientific">Fluoribacter dumoffii</name>
    <dbReference type="NCBI Taxonomy" id="463"/>
    <lineage>
        <taxon>Bacteria</taxon>
        <taxon>Pseudomonadati</taxon>
        <taxon>Pseudomonadota</taxon>
        <taxon>Gammaproteobacteria</taxon>
        <taxon>Legionellales</taxon>
        <taxon>Legionellaceae</taxon>
        <taxon>Fluoribacter</taxon>
    </lineage>
</organism>
<evidence type="ECO:0000256" key="8">
    <source>
        <dbReference type="PIRNR" id="PIRNR001361"/>
    </source>
</evidence>
<accession>A0A377G6F6</accession>
<dbReference type="PIRSF" id="PIRSF001361">
    <property type="entry name" value="DAHP_synthase"/>
    <property type="match status" value="1"/>
</dbReference>
<dbReference type="GO" id="GO:0009423">
    <property type="term" value="P:chorismate biosynthetic process"/>
    <property type="evidence" value="ECO:0007669"/>
    <property type="project" value="UniProtKB-UniPathway"/>
</dbReference>
<evidence type="ECO:0000313" key="11">
    <source>
        <dbReference type="Proteomes" id="UP000254554"/>
    </source>
</evidence>
<dbReference type="GeneID" id="93291342"/>
<evidence type="ECO:0000256" key="6">
    <source>
        <dbReference type="ARBA" id="ARBA00023141"/>
    </source>
</evidence>
<name>A0A377G6F6_9GAMM</name>
<evidence type="ECO:0000256" key="4">
    <source>
        <dbReference type="ARBA" id="ARBA00022605"/>
    </source>
</evidence>
<evidence type="ECO:0000256" key="5">
    <source>
        <dbReference type="ARBA" id="ARBA00022679"/>
    </source>
</evidence>
<dbReference type="AlphaFoldDB" id="A0A377G6F6"/>
<dbReference type="UniPathway" id="UPA00053">
    <property type="reaction ID" value="UER00084"/>
</dbReference>
<sequence length="358" mass="40054">MSYSILKKLPPVEEIIQKIPLSASAYLQIERDRKEIKAILEGRDNRLLMIVGPCSAWPQKAVLEYARRLVQLNEKVKHELKLIMRVYIQKPRTTKGWTGPVNQPDLFAAPDIAAGIKYTRDMMVKVIEMGLPIADEALFTHNAKGFLELLSWVAIGARSSEDQEHRIFASSLDCAVGLKNPTHGSLAVGVNSIVASQHDHVAVFDGYEVQTHGNPHAHMVLRGSNNAPNYSIDHLKEVKHHMDIHQIANPSIIVDVSHDNCLVDGKKNHQLQPAIALKVLESLKNHPDLKKLVKGFMVESFIKEGNQKVDSMNPAELDLGGLSVTDPCLSWEQTESFLLRLAQMRSLERNKVEMEAIL</sequence>
<dbReference type="GO" id="GO:0008652">
    <property type="term" value="P:amino acid biosynthetic process"/>
    <property type="evidence" value="ECO:0007669"/>
    <property type="project" value="UniProtKB-KW"/>
</dbReference>
<evidence type="ECO:0000256" key="3">
    <source>
        <dbReference type="ARBA" id="ARBA00007985"/>
    </source>
</evidence>
<dbReference type="InterPro" id="IPR013785">
    <property type="entry name" value="Aldolase_TIM"/>
</dbReference>
<evidence type="ECO:0000256" key="1">
    <source>
        <dbReference type="ARBA" id="ARBA00003726"/>
    </source>
</evidence>
<dbReference type="SUPFAM" id="SSF51569">
    <property type="entry name" value="Aldolase"/>
    <property type="match status" value="1"/>
</dbReference>
<dbReference type="InterPro" id="IPR006218">
    <property type="entry name" value="DAHP1/KDSA"/>
</dbReference>
<gene>
    <name evidence="10" type="primary">aroF</name>
    <name evidence="10" type="ORF">NCTC11370_00440</name>
</gene>
<dbReference type="OrthoDB" id="9807331at2"/>
<comment type="similarity">
    <text evidence="3 8">Belongs to the class-I DAHP synthase family.</text>
</comment>
<dbReference type="EC" id="2.5.1.54" evidence="8"/>
<dbReference type="NCBIfam" id="NF009395">
    <property type="entry name" value="PRK12755.1"/>
    <property type="match status" value="1"/>
</dbReference>
<evidence type="ECO:0000259" key="9">
    <source>
        <dbReference type="Pfam" id="PF00793"/>
    </source>
</evidence>
<dbReference type="Pfam" id="PF00793">
    <property type="entry name" value="DAHP_synth_1"/>
    <property type="match status" value="1"/>
</dbReference>
<dbReference type="PANTHER" id="PTHR21225:SF12">
    <property type="entry name" value="PHOSPHO-2-DEHYDRO-3-DEOXYHEPTONATE ALDOLASE, TYROSINE-INHIBITED"/>
    <property type="match status" value="1"/>
</dbReference>
<dbReference type="RefSeq" id="WP_019349489.1">
    <property type="nucleotide sequence ID" value="NZ_JAPHOO010000002.1"/>
</dbReference>
<keyword evidence="5 8" id="KW-0808">Transferase</keyword>
<dbReference type="GO" id="GO:0003849">
    <property type="term" value="F:3-deoxy-7-phosphoheptulonate synthase activity"/>
    <property type="evidence" value="ECO:0007669"/>
    <property type="project" value="UniProtKB-EC"/>
</dbReference>
<protein>
    <recommendedName>
        <fullName evidence="8">Phospho-2-dehydro-3-deoxyheptonate aldolase</fullName>
        <ecNumber evidence="8">2.5.1.54</ecNumber>
    </recommendedName>
</protein>
<comment type="catalytic activity">
    <reaction evidence="7 8">
        <text>D-erythrose 4-phosphate + phosphoenolpyruvate + H2O = 7-phospho-2-dehydro-3-deoxy-D-arabino-heptonate + phosphate</text>
        <dbReference type="Rhea" id="RHEA:14717"/>
        <dbReference type="ChEBI" id="CHEBI:15377"/>
        <dbReference type="ChEBI" id="CHEBI:16897"/>
        <dbReference type="ChEBI" id="CHEBI:43474"/>
        <dbReference type="ChEBI" id="CHEBI:58394"/>
        <dbReference type="ChEBI" id="CHEBI:58702"/>
        <dbReference type="EC" id="2.5.1.54"/>
    </reaction>
</comment>
<comment type="pathway">
    <text evidence="2 8">Metabolic intermediate biosynthesis; chorismate biosynthesis; chorismate from D-erythrose 4-phosphate and phosphoenolpyruvate: step 1/7.</text>
</comment>
<dbReference type="Proteomes" id="UP000254554">
    <property type="component" value="Unassembled WGS sequence"/>
</dbReference>
<dbReference type="InterPro" id="IPR006219">
    <property type="entry name" value="DAHP_synth_1"/>
</dbReference>
<comment type="function">
    <text evidence="1 8">Stereospecific condensation of phosphoenolpyruvate (PEP) and D-erythrose-4-phosphate (E4P) giving rise to 3-deoxy-D-arabino-heptulosonate-7-phosphate (DAHP).</text>
</comment>
<dbReference type="EMBL" id="UGGT01000001">
    <property type="protein sequence ID" value="STO20386.1"/>
    <property type="molecule type" value="Genomic_DNA"/>
</dbReference>
<evidence type="ECO:0000256" key="2">
    <source>
        <dbReference type="ARBA" id="ARBA00004688"/>
    </source>
</evidence>
<evidence type="ECO:0000313" key="10">
    <source>
        <dbReference type="EMBL" id="STO20386.1"/>
    </source>
</evidence>
<reference evidence="10 11" key="1">
    <citation type="submission" date="2018-06" db="EMBL/GenBank/DDBJ databases">
        <authorList>
            <consortium name="Pathogen Informatics"/>
            <person name="Doyle S."/>
        </authorList>
    </citation>
    <scope>NUCLEOTIDE SEQUENCE [LARGE SCALE GENOMIC DNA]</scope>
    <source>
        <strain evidence="10 11">NCTC11370</strain>
    </source>
</reference>
<proteinExistence type="inferred from homology"/>
<dbReference type="STRING" id="1094715.GCA_000236165_00299"/>
<evidence type="ECO:0000256" key="7">
    <source>
        <dbReference type="ARBA" id="ARBA00047508"/>
    </source>
</evidence>
<dbReference type="GO" id="GO:0005737">
    <property type="term" value="C:cytoplasm"/>
    <property type="evidence" value="ECO:0007669"/>
    <property type="project" value="TreeGrafter"/>
</dbReference>
<keyword evidence="6 8" id="KW-0057">Aromatic amino acid biosynthesis</keyword>
<keyword evidence="11" id="KW-1185">Reference proteome</keyword>
<dbReference type="PANTHER" id="PTHR21225">
    <property type="entry name" value="PHOSPHO-2-DEHYDRO-3-DEOXYHEPTONATE ALDOLASE DAHP SYNTHETASE"/>
    <property type="match status" value="1"/>
</dbReference>
<dbReference type="Gene3D" id="3.20.20.70">
    <property type="entry name" value="Aldolase class I"/>
    <property type="match status" value="1"/>
</dbReference>
<dbReference type="GO" id="GO:0009073">
    <property type="term" value="P:aromatic amino acid family biosynthetic process"/>
    <property type="evidence" value="ECO:0007669"/>
    <property type="project" value="UniProtKB-KW"/>
</dbReference>
<keyword evidence="4 8" id="KW-0028">Amino-acid biosynthesis</keyword>
<feature type="domain" description="DAHP synthetase I/KDSA" evidence="9">
    <location>
        <begin position="38"/>
        <end position="336"/>
    </location>
</feature>
<dbReference type="NCBIfam" id="TIGR00034">
    <property type="entry name" value="aroFGH"/>
    <property type="match status" value="1"/>
</dbReference>